<evidence type="ECO:0000256" key="1">
    <source>
        <dbReference type="ARBA" id="ARBA00001670"/>
    </source>
</evidence>
<accession>A0A0R1X5J6</accession>
<sequence>MKGIVTKMKKELSSCTAMLVGKNATIDGSTIIARDEDGEDGVNPKTFRAFPAKDYTGEEYTSAYNGLKVMMSGKGCRFTATPNGDPAIGRWDEQGINEFNVAMSSTETENTNPRVLGHDPLVKNGVNEDSMLYLVLPFIKSAREGVKRLGSLIEKYGTGETNGIAFSDKDEVWYFETAGGHQWVAQRIPDDCYAIAPNNMCIQEISFDDPNNFMYAKGIEKFVEDHHLNPYPGKFNFRKIFATENEADAYYNTPRTWYGQKLFNPSIDQEPTSQDMPFIRKPEKKIAIEDVEYFLSSHYNQTPFDPMGTYSSGTPDEQKRFRSIALDRNQSSCIMQIRNDVPAEYAAIQWINFGFYCYSPYVPFFTNINDTPANYAYATQDVQPEKSAYWMYKMFEVIVEPRYHEFINEVNAFRDDAQSYGVGRVDKITAGAKGKRGDDLINYLTQANMESAKHVTEEGRKLTTSLVRQTLLNSKFQFERGDNL</sequence>
<dbReference type="PATRIC" id="fig|1423782.4.peg.822"/>
<dbReference type="GO" id="GO:0070004">
    <property type="term" value="F:cysteine-type exopeptidase activity"/>
    <property type="evidence" value="ECO:0007669"/>
    <property type="project" value="InterPro"/>
</dbReference>
<evidence type="ECO:0000313" key="8">
    <source>
        <dbReference type="Proteomes" id="UP000051412"/>
    </source>
</evidence>
<evidence type="ECO:0000256" key="6">
    <source>
        <dbReference type="RuleBase" id="RU364089"/>
    </source>
</evidence>
<dbReference type="GO" id="GO:0016805">
    <property type="term" value="F:dipeptidase activity"/>
    <property type="evidence" value="ECO:0007669"/>
    <property type="project" value="UniProtKB-KW"/>
</dbReference>
<dbReference type="Gene3D" id="3.60.60.10">
    <property type="entry name" value="Penicillin V Acylase, Chain A"/>
    <property type="match status" value="1"/>
</dbReference>
<comment type="catalytic activity">
    <reaction evidence="1">
        <text>an L-aminoacyl-L-amino acid + H2O = 2 an L-alpha-amino acid</text>
        <dbReference type="Rhea" id="RHEA:48940"/>
        <dbReference type="ChEBI" id="CHEBI:15377"/>
        <dbReference type="ChEBI" id="CHEBI:59869"/>
        <dbReference type="ChEBI" id="CHEBI:77460"/>
        <dbReference type="EC" id="3.4.13.19"/>
    </reaction>
</comment>
<proteinExistence type="inferred from homology"/>
<name>A0A0R1X5J6_9LACO</name>
<dbReference type="InterPro" id="IPR005322">
    <property type="entry name" value="Peptidase_C69"/>
</dbReference>
<keyword evidence="3 6" id="KW-0645">Protease</keyword>
<dbReference type="PANTHER" id="PTHR12994:SF17">
    <property type="entry name" value="LD30995P"/>
    <property type="match status" value="1"/>
</dbReference>
<evidence type="ECO:0000256" key="5">
    <source>
        <dbReference type="ARBA" id="ARBA00022997"/>
    </source>
</evidence>
<reference evidence="7 8" key="1">
    <citation type="journal article" date="2015" name="Genome Announc.">
        <title>Expanding the biotechnology potential of lactobacilli through comparative genomics of 213 strains and associated genera.</title>
        <authorList>
            <person name="Sun Z."/>
            <person name="Harris H.M."/>
            <person name="McCann A."/>
            <person name="Guo C."/>
            <person name="Argimon S."/>
            <person name="Zhang W."/>
            <person name="Yang X."/>
            <person name="Jeffery I.B."/>
            <person name="Cooney J.C."/>
            <person name="Kagawa T.F."/>
            <person name="Liu W."/>
            <person name="Song Y."/>
            <person name="Salvetti E."/>
            <person name="Wrobel A."/>
            <person name="Rasinkangas P."/>
            <person name="Parkhill J."/>
            <person name="Rea M.C."/>
            <person name="O'Sullivan O."/>
            <person name="Ritari J."/>
            <person name="Douillard F.P."/>
            <person name="Paul Ross R."/>
            <person name="Yang R."/>
            <person name="Briner A.E."/>
            <person name="Felis G.E."/>
            <person name="de Vos W.M."/>
            <person name="Barrangou R."/>
            <person name="Klaenhammer T.R."/>
            <person name="Caufield P.W."/>
            <person name="Cui Y."/>
            <person name="Zhang H."/>
            <person name="O'Toole P.W."/>
        </authorList>
    </citation>
    <scope>NUCLEOTIDE SEQUENCE [LARGE SCALE GENOMIC DNA]</scope>
    <source>
        <strain evidence="7 8">DSM 6035</strain>
    </source>
</reference>
<dbReference type="PANTHER" id="PTHR12994">
    <property type="entry name" value="SECERNIN"/>
    <property type="match status" value="1"/>
</dbReference>
<evidence type="ECO:0000256" key="4">
    <source>
        <dbReference type="ARBA" id="ARBA00022801"/>
    </source>
</evidence>
<organism evidence="7 8">
    <name type="scientific">Limosilactobacillus panis DSM 6035</name>
    <dbReference type="NCBI Taxonomy" id="1423782"/>
    <lineage>
        <taxon>Bacteria</taxon>
        <taxon>Bacillati</taxon>
        <taxon>Bacillota</taxon>
        <taxon>Bacilli</taxon>
        <taxon>Lactobacillales</taxon>
        <taxon>Lactobacillaceae</taxon>
        <taxon>Limosilactobacillus</taxon>
    </lineage>
</organism>
<dbReference type="GO" id="GO:0006508">
    <property type="term" value="P:proteolysis"/>
    <property type="evidence" value="ECO:0007669"/>
    <property type="project" value="UniProtKB-KW"/>
</dbReference>
<gene>
    <name evidence="7" type="ORF">FD32_GL000794</name>
</gene>
<evidence type="ECO:0000256" key="3">
    <source>
        <dbReference type="ARBA" id="ARBA00022670"/>
    </source>
</evidence>
<keyword evidence="8" id="KW-1185">Reference proteome</keyword>
<comment type="caution">
    <text evidence="7">The sequence shown here is derived from an EMBL/GenBank/DDBJ whole genome shotgun (WGS) entry which is preliminary data.</text>
</comment>
<dbReference type="Pfam" id="PF03577">
    <property type="entry name" value="Peptidase_C69"/>
    <property type="match status" value="1"/>
</dbReference>
<protein>
    <recommendedName>
        <fullName evidence="6">Dipeptidase</fullName>
        <ecNumber evidence="6">3.4.-.-</ecNumber>
    </recommendedName>
</protein>
<dbReference type="AlphaFoldDB" id="A0A0R1X5J6"/>
<evidence type="ECO:0000313" key="7">
    <source>
        <dbReference type="EMBL" id="KRM25432.1"/>
    </source>
</evidence>
<evidence type="ECO:0000256" key="2">
    <source>
        <dbReference type="ARBA" id="ARBA00007225"/>
    </source>
</evidence>
<keyword evidence="5 6" id="KW-0224">Dipeptidase</keyword>
<dbReference type="EMBL" id="AZGM01000124">
    <property type="protein sequence ID" value="KRM25432.1"/>
    <property type="molecule type" value="Genomic_DNA"/>
</dbReference>
<dbReference type="InterPro" id="IPR047804">
    <property type="entry name" value="C69_dipept_A-like"/>
</dbReference>
<dbReference type="NCBIfam" id="NF033678">
    <property type="entry name" value="C69_fam_dipept"/>
    <property type="match status" value="1"/>
</dbReference>
<dbReference type="EC" id="3.4.-.-" evidence="6"/>
<keyword evidence="4 6" id="KW-0378">Hydrolase</keyword>
<comment type="similarity">
    <text evidence="2 6">Belongs to the peptidase C69 family.</text>
</comment>
<dbReference type="Proteomes" id="UP000051412">
    <property type="component" value="Unassembled WGS sequence"/>
</dbReference>